<dbReference type="OrthoDB" id="5395290at2759"/>
<protein>
    <submittedName>
        <fullName evidence="1">Uncharacterized protein</fullName>
    </submittedName>
</protein>
<name>A0A3N4LI46_9PEZI</name>
<sequence length="258" mass="29698">MPPSQGENQARLLQLYDSHPFETNLSTLYQLDRDASFNSQRAGTSRADHCKSLGRLELLNGIAHILAKSANPEKSRIAVGAFRSGAETTRGCSHTTVVYCKDTPCSPELKKYIFRVLWRLRVAQRKPVSKCSHREKRRLNFVILMLEVVPWCWKRIYALAGELKVALEALKEMYLHLWDEPDELFLRKLKAEEGDSTIGKMVVNIQLKLSQVLELSPPADSGRKHADARKRRGYIRKNWKPIYQLLIYCEDLVYNSVR</sequence>
<accession>A0A3N4LI46</accession>
<reference evidence="1 2" key="1">
    <citation type="journal article" date="2018" name="Nat. Ecol. Evol.">
        <title>Pezizomycetes genomes reveal the molecular basis of ectomycorrhizal truffle lifestyle.</title>
        <authorList>
            <person name="Murat C."/>
            <person name="Payen T."/>
            <person name="Noel B."/>
            <person name="Kuo A."/>
            <person name="Morin E."/>
            <person name="Chen J."/>
            <person name="Kohler A."/>
            <person name="Krizsan K."/>
            <person name="Balestrini R."/>
            <person name="Da Silva C."/>
            <person name="Montanini B."/>
            <person name="Hainaut M."/>
            <person name="Levati E."/>
            <person name="Barry K.W."/>
            <person name="Belfiori B."/>
            <person name="Cichocki N."/>
            <person name="Clum A."/>
            <person name="Dockter R.B."/>
            <person name="Fauchery L."/>
            <person name="Guy J."/>
            <person name="Iotti M."/>
            <person name="Le Tacon F."/>
            <person name="Lindquist E.A."/>
            <person name="Lipzen A."/>
            <person name="Malagnac F."/>
            <person name="Mello A."/>
            <person name="Molinier V."/>
            <person name="Miyauchi S."/>
            <person name="Poulain J."/>
            <person name="Riccioni C."/>
            <person name="Rubini A."/>
            <person name="Sitrit Y."/>
            <person name="Splivallo R."/>
            <person name="Traeger S."/>
            <person name="Wang M."/>
            <person name="Zifcakova L."/>
            <person name="Wipf D."/>
            <person name="Zambonelli A."/>
            <person name="Paolocci F."/>
            <person name="Nowrousian M."/>
            <person name="Ottonello S."/>
            <person name="Baldrian P."/>
            <person name="Spatafora J.W."/>
            <person name="Henrissat B."/>
            <person name="Nagy L.G."/>
            <person name="Aury J.M."/>
            <person name="Wincker P."/>
            <person name="Grigoriev I.V."/>
            <person name="Bonfante P."/>
            <person name="Martin F.M."/>
        </authorList>
    </citation>
    <scope>NUCLEOTIDE SEQUENCE [LARGE SCALE GENOMIC DNA]</scope>
    <source>
        <strain evidence="1 2">ATCC MYA-4762</strain>
    </source>
</reference>
<dbReference type="EMBL" id="ML121574">
    <property type="protein sequence ID" value="RPB20321.1"/>
    <property type="molecule type" value="Genomic_DNA"/>
</dbReference>
<proteinExistence type="predicted"/>
<keyword evidence="2" id="KW-1185">Reference proteome</keyword>
<dbReference type="AlphaFoldDB" id="A0A3N4LI46"/>
<evidence type="ECO:0000313" key="1">
    <source>
        <dbReference type="EMBL" id="RPB20321.1"/>
    </source>
</evidence>
<dbReference type="InParanoid" id="A0A3N4LI46"/>
<organism evidence="1 2">
    <name type="scientific">Terfezia boudieri ATCC MYA-4762</name>
    <dbReference type="NCBI Taxonomy" id="1051890"/>
    <lineage>
        <taxon>Eukaryota</taxon>
        <taxon>Fungi</taxon>
        <taxon>Dikarya</taxon>
        <taxon>Ascomycota</taxon>
        <taxon>Pezizomycotina</taxon>
        <taxon>Pezizomycetes</taxon>
        <taxon>Pezizales</taxon>
        <taxon>Pezizaceae</taxon>
        <taxon>Terfezia</taxon>
    </lineage>
</organism>
<dbReference type="Proteomes" id="UP000267821">
    <property type="component" value="Unassembled WGS sequence"/>
</dbReference>
<evidence type="ECO:0000313" key="2">
    <source>
        <dbReference type="Proteomes" id="UP000267821"/>
    </source>
</evidence>
<gene>
    <name evidence="1" type="ORF">L211DRAFT_893633</name>
</gene>